<reference evidence="6 7" key="1">
    <citation type="submission" date="2020-03" db="EMBL/GenBank/DDBJ databases">
        <title>Whole genome shotgun sequence of Phytohabitans rumicis NBRC 108638.</title>
        <authorList>
            <person name="Komaki H."/>
            <person name="Tamura T."/>
        </authorList>
    </citation>
    <scope>NUCLEOTIDE SEQUENCE [LARGE SCALE GENOMIC DNA]</scope>
    <source>
        <strain evidence="6 7">NBRC 108638</strain>
    </source>
</reference>
<dbReference type="InterPro" id="IPR011991">
    <property type="entry name" value="ArsR-like_HTH"/>
</dbReference>
<dbReference type="SUPFAM" id="SSF46785">
    <property type="entry name" value="Winged helix' DNA-binding domain"/>
    <property type="match status" value="1"/>
</dbReference>
<dbReference type="InterPro" id="IPR005119">
    <property type="entry name" value="LysR_subst-bd"/>
</dbReference>
<evidence type="ECO:0000313" key="7">
    <source>
        <dbReference type="Proteomes" id="UP000482960"/>
    </source>
</evidence>
<dbReference type="GO" id="GO:0032993">
    <property type="term" value="C:protein-DNA complex"/>
    <property type="evidence" value="ECO:0007669"/>
    <property type="project" value="TreeGrafter"/>
</dbReference>
<keyword evidence="3" id="KW-0238">DNA-binding</keyword>
<dbReference type="InterPro" id="IPR036388">
    <property type="entry name" value="WH-like_DNA-bd_sf"/>
</dbReference>
<evidence type="ECO:0000259" key="5">
    <source>
        <dbReference type="PROSITE" id="PS50931"/>
    </source>
</evidence>
<keyword evidence="2" id="KW-0805">Transcription regulation</keyword>
<accession>A0A6V8LCZ5</accession>
<gene>
    <name evidence="6" type="ORF">Prum_078360</name>
</gene>
<dbReference type="InterPro" id="IPR000847">
    <property type="entry name" value="LysR_HTH_N"/>
</dbReference>
<dbReference type="AlphaFoldDB" id="A0A6V8LCZ5"/>
<evidence type="ECO:0000256" key="2">
    <source>
        <dbReference type="ARBA" id="ARBA00023015"/>
    </source>
</evidence>
<dbReference type="EMBL" id="BLPG01000001">
    <property type="protein sequence ID" value="GFJ94194.1"/>
    <property type="molecule type" value="Genomic_DNA"/>
</dbReference>
<dbReference type="Pfam" id="PF03466">
    <property type="entry name" value="LysR_substrate"/>
    <property type="match status" value="1"/>
</dbReference>
<dbReference type="CDD" id="cd00090">
    <property type="entry name" value="HTH_ARSR"/>
    <property type="match status" value="1"/>
</dbReference>
<sequence>MLDVHRLRLLRELAYRGTIAAVAQALAYTPSAVSQHLSVLEREAGVPLLERTGRRVRLTAAGRVLVEHAERVLAGLEGAEAALAAARHGLTGTLRLGAFPSAARALLPAALVALGRDHPGLELMVEEHDPAHAVEALRAGGLDAALTHDYDLVPVPEHPAVESTVVLTEAMLLASSRAPADPADPVGSFRTGDWILGKEHNLCGLAARRICEAAGFQPRIRHQTDDFPTALALVAAGQGQALLPGLGATHLPAGVVLTPLAVTARVSVTHRRGAGTHPAIAAFQAAVRQAVETYLATTRTGR</sequence>
<dbReference type="Gene3D" id="1.10.10.10">
    <property type="entry name" value="Winged helix-like DNA-binding domain superfamily/Winged helix DNA-binding domain"/>
    <property type="match status" value="1"/>
</dbReference>
<protein>
    <submittedName>
        <fullName evidence="6">LysR family transcriptional regulator</fullName>
    </submittedName>
</protein>
<dbReference type="InterPro" id="IPR036390">
    <property type="entry name" value="WH_DNA-bd_sf"/>
</dbReference>
<dbReference type="SUPFAM" id="SSF53850">
    <property type="entry name" value="Periplasmic binding protein-like II"/>
    <property type="match status" value="1"/>
</dbReference>
<dbReference type="GO" id="GO:0003677">
    <property type="term" value="F:DNA binding"/>
    <property type="evidence" value="ECO:0007669"/>
    <property type="project" value="UniProtKB-KW"/>
</dbReference>
<dbReference type="Pfam" id="PF00126">
    <property type="entry name" value="HTH_1"/>
    <property type="match status" value="1"/>
</dbReference>
<evidence type="ECO:0000256" key="3">
    <source>
        <dbReference type="ARBA" id="ARBA00023125"/>
    </source>
</evidence>
<comment type="similarity">
    <text evidence="1">Belongs to the LysR transcriptional regulatory family.</text>
</comment>
<dbReference type="GO" id="GO:0003700">
    <property type="term" value="F:DNA-binding transcription factor activity"/>
    <property type="evidence" value="ECO:0007669"/>
    <property type="project" value="InterPro"/>
</dbReference>
<comment type="caution">
    <text evidence="6">The sequence shown here is derived from an EMBL/GenBank/DDBJ whole genome shotgun (WGS) entry which is preliminary data.</text>
</comment>
<reference evidence="6 7" key="2">
    <citation type="submission" date="2020-03" db="EMBL/GenBank/DDBJ databases">
        <authorList>
            <person name="Ichikawa N."/>
            <person name="Kimura A."/>
            <person name="Kitahashi Y."/>
            <person name="Uohara A."/>
        </authorList>
    </citation>
    <scope>NUCLEOTIDE SEQUENCE [LARGE SCALE GENOMIC DNA]</scope>
    <source>
        <strain evidence="6 7">NBRC 108638</strain>
    </source>
</reference>
<dbReference type="PANTHER" id="PTHR30346">
    <property type="entry name" value="TRANSCRIPTIONAL DUAL REGULATOR HCAR-RELATED"/>
    <property type="match status" value="1"/>
</dbReference>
<dbReference type="Proteomes" id="UP000482960">
    <property type="component" value="Unassembled WGS sequence"/>
</dbReference>
<dbReference type="PROSITE" id="PS50931">
    <property type="entry name" value="HTH_LYSR"/>
    <property type="match status" value="1"/>
</dbReference>
<evidence type="ECO:0000256" key="4">
    <source>
        <dbReference type="ARBA" id="ARBA00023163"/>
    </source>
</evidence>
<dbReference type="Gene3D" id="3.40.190.10">
    <property type="entry name" value="Periplasmic binding protein-like II"/>
    <property type="match status" value="2"/>
</dbReference>
<proteinExistence type="inferred from homology"/>
<feature type="domain" description="HTH lysR-type" evidence="5">
    <location>
        <begin position="2"/>
        <end position="59"/>
    </location>
</feature>
<evidence type="ECO:0000256" key="1">
    <source>
        <dbReference type="ARBA" id="ARBA00009437"/>
    </source>
</evidence>
<dbReference type="RefSeq" id="WP_173081156.1">
    <property type="nucleotide sequence ID" value="NZ_BAABJB010000018.1"/>
</dbReference>
<name>A0A6V8LCZ5_9ACTN</name>
<keyword evidence="4" id="KW-0804">Transcription</keyword>
<keyword evidence="7" id="KW-1185">Reference proteome</keyword>
<dbReference type="PANTHER" id="PTHR30346:SF29">
    <property type="entry name" value="LYSR SUBSTRATE-BINDING"/>
    <property type="match status" value="1"/>
</dbReference>
<evidence type="ECO:0000313" key="6">
    <source>
        <dbReference type="EMBL" id="GFJ94194.1"/>
    </source>
</evidence>
<organism evidence="6 7">
    <name type="scientific">Phytohabitans rumicis</name>
    <dbReference type="NCBI Taxonomy" id="1076125"/>
    <lineage>
        <taxon>Bacteria</taxon>
        <taxon>Bacillati</taxon>
        <taxon>Actinomycetota</taxon>
        <taxon>Actinomycetes</taxon>
        <taxon>Micromonosporales</taxon>
        <taxon>Micromonosporaceae</taxon>
    </lineage>
</organism>